<evidence type="ECO:0000256" key="3">
    <source>
        <dbReference type="ARBA" id="ARBA00023274"/>
    </source>
</evidence>
<evidence type="ECO:0000313" key="6">
    <source>
        <dbReference type="EMBL" id="GMI47728.1"/>
    </source>
</evidence>
<dbReference type="FunFam" id="3.30.1360.210:FF:000002">
    <property type="entry name" value="60S ribosomal protein L22-2"/>
    <property type="match status" value="1"/>
</dbReference>
<name>A0A9W7LF34_9STRA</name>
<dbReference type="GO" id="GO:1990904">
    <property type="term" value="C:ribonucleoprotein complex"/>
    <property type="evidence" value="ECO:0007669"/>
    <property type="project" value="UniProtKB-KW"/>
</dbReference>
<keyword evidence="2" id="KW-0689">Ribosomal protein</keyword>
<evidence type="ECO:0000313" key="7">
    <source>
        <dbReference type="Proteomes" id="UP001165065"/>
    </source>
</evidence>
<proteinExistence type="inferred from homology"/>
<evidence type="ECO:0000256" key="5">
    <source>
        <dbReference type="ARBA" id="ARBA00041214"/>
    </source>
</evidence>
<dbReference type="AlphaFoldDB" id="A0A9W7LF34"/>
<dbReference type="Pfam" id="PF01776">
    <property type="entry name" value="Ribosomal_L22e"/>
    <property type="match status" value="1"/>
</dbReference>
<dbReference type="GO" id="GO:0005840">
    <property type="term" value="C:ribosome"/>
    <property type="evidence" value="ECO:0007669"/>
    <property type="project" value="UniProtKB-KW"/>
</dbReference>
<evidence type="ECO:0000256" key="1">
    <source>
        <dbReference type="ARBA" id="ARBA00007817"/>
    </source>
</evidence>
<organism evidence="6 7">
    <name type="scientific">Triparma columacea</name>
    <dbReference type="NCBI Taxonomy" id="722753"/>
    <lineage>
        <taxon>Eukaryota</taxon>
        <taxon>Sar</taxon>
        <taxon>Stramenopiles</taxon>
        <taxon>Ochrophyta</taxon>
        <taxon>Bolidophyceae</taxon>
        <taxon>Parmales</taxon>
        <taxon>Triparmaceae</taxon>
        <taxon>Triparma</taxon>
    </lineage>
</organism>
<keyword evidence="7" id="KW-1185">Reference proteome</keyword>
<dbReference type="EMBL" id="BRYA01000357">
    <property type="protein sequence ID" value="GMI47728.1"/>
    <property type="molecule type" value="Genomic_DNA"/>
</dbReference>
<gene>
    <name evidence="6" type="ORF">TrCOL_g6593</name>
</gene>
<comment type="caution">
    <text evidence="6">The sequence shown here is derived from an EMBL/GenBank/DDBJ whole genome shotgun (WGS) entry which is preliminary data.</text>
</comment>
<sequence length="118" mass="13442">MPAKSKKSTKKVIVDCSIPVQDKVIDVASFEKFLHDKIKVNGKCPAPAGAVTINREKSKLTIVFADENSSKRYIKYLTKKFLKKQQLKDYLRVIASSTNSYALKYYKFEQGDDAEDEE</sequence>
<protein>
    <recommendedName>
        <fullName evidence="4">Large ribosomal subunit protein eL22</fullName>
    </recommendedName>
    <alternativeName>
        <fullName evidence="5">60S ribosomal protein L22</fullName>
    </alternativeName>
</protein>
<evidence type="ECO:0000256" key="4">
    <source>
        <dbReference type="ARBA" id="ARBA00040613"/>
    </source>
</evidence>
<dbReference type="GO" id="GO:0003735">
    <property type="term" value="F:structural constituent of ribosome"/>
    <property type="evidence" value="ECO:0007669"/>
    <property type="project" value="InterPro"/>
</dbReference>
<reference evidence="7" key="1">
    <citation type="journal article" date="2023" name="Commun. Biol.">
        <title>Genome analysis of Parmales, the sister group of diatoms, reveals the evolutionary specialization of diatoms from phago-mixotrophs to photoautotrophs.</title>
        <authorList>
            <person name="Ban H."/>
            <person name="Sato S."/>
            <person name="Yoshikawa S."/>
            <person name="Yamada K."/>
            <person name="Nakamura Y."/>
            <person name="Ichinomiya M."/>
            <person name="Sato N."/>
            <person name="Blanc-Mathieu R."/>
            <person name="Endo H."/>
            <person name="Kuwata A."/>
            <person name="Ogata H."/>
        </authorList>
    </citation>
    <scope>NUCLEOTIDE SEQUENCE [LARGE SCALE GENOMIC DNA]</scope>
</reference>
<evidence type="ECO:0000256" key="2">
    <source>
        <dbReference type="ARBA" id="ARBA00022980"/>
    </source>
</evidence>
<comment type="similarity">
    <text evidence="1">Belongs to the eukaryotic ribosomal protein eL22 family.</text>
</comment>
<dbReference type="OrthoDB" id="10259820at2759"/>
<dbReference type="Proteomes" id="UP001165065">
    <property type="component" value="Unassembled WGS sequence"/>
</dbReference>
<dbReference type="InterPro" id="IPR002671">
    <property type="entry name" value="Ribosomal_eL22"/>
</dbReference>
<dbReference type="InterPro" id="IPR038526">
    <property type="entry name" value="Ribosomal_eL22_sf"/>
</dbReference>
<accession>A0A9W7LF34</accession>
<dbReference type="GO" id="GO:0003723">
    <property type="term" value="F:RNA binding"/>
    <property type="evidence" value="ECO:0007669"/>
    <property type="project" value="TreeGrafter"/>
</dbReference>
<dbReference type="PANTHER" id="PTHR10064">
    <property type="entry name" value="60S RIBOSOMAL PROTEIN L22"/>
    <property type="match status" value="1"/>
</dbReference>
<dbReference type="Gene3D" id="3.30.1360.210">
    <property type="match status" value="1"/>
</dbReference>
<dbReference type="PANTHER" id="PTHR10064:SF0">
    <property type="entry name" value="FI24544P1-RELATED"/>
    <property type="match status" value="1"/>
</dbReference>
<keyword evidence="3" id="KW-0687">Ribonucleoprotein</keyword>
<dbReference type="GO" id="GO:0002181">
    <property type="term" value="P:cytoplasmic translation"/>
    <property type="evidence" value="ECO:0007669"/>
    <property type="project" value="TreeGrafter"/>
</dbReference>